<protein>
    <submittedName>
        <fullName evidence="1">Phage protein</fullName>
    </submittedName>
</protein>
<dbReference type="Proteomes" id="UP000218711">
    <property type="component" value="Unassembled WGS sequence"/>
</dbReference>
<accession>A0A2A5SQK0</accession>
<evidence type="ECO:0000313" key="2">
    <source>
        <dbReference type="Proteomes" id="UP000218711"/>
    </source>
</evidence>
<evidence type="ECO:0000313" key="1">
    <source>
        <dbReference type="EMBL" id="PCS16575.1"/>
    </source>
</evidence>
<dbReference type="RefSeq" id="WP_096816520.1">
    <property type="nucleotide sequence ID" value="NZ_JXKC01000013.1"/>
</dbReference>
<organism evidence="1 2">
    <name type="scientific">Lactococcus cremoris subsp. tructae</name>
    <dbReference type="NCBI Taxonomy" id="542833"/>
    <lineage>
        <taxon>Bacteria</taxon>
        <taxon>Bacillati</taxon>
        <taxon>Bacillota</taxon>
        <taxon>Bacilli</taxon>
        <taxon>Lactobacillales</taxon>
        <taxon>Streptococcaceae</taxon>
        <taxon>Lactococcus</taxon>
    </lineage>
</organism>
<dbReference type="AlphaFoldDB" id="A0A2A5SQK0"/>
<proteinExistence type="predicted"/>
<reference evidence="1 2" key="1">
    <citation type="submission" date="2014-12" db="EMBL/GenBank/DDBJ databases">
        <title>Draft genome sequences of 10 type strains of Lactococcus.</title>
        <authorList>
            <person name="Sun Z."/>
            <person name="Zhong Z."/>
            <person name="Liu W."/>
            <person name="Zhang W."/>
            <person name="Zhang H."/>
        </authorList>
    </citation>
    <scope>NUCLEOTIDE SEQUENCE [LARGE SCALE GENOMIC DNA]</scope>
    <source>
        <strain evidence="1 2">DSM 21502</strain>
    </source>
</reference>
<sequence>MIVRNDVADWLESSDEQTLCDDFLTEEHEFDNYLGKFALNLGYNFVTDFIVDLKRNGFVRESQTTTGMRVIK</sequence>
<comment type="caution">
    <text evidence="1">The sequence shown here is derived from an EMBL/GenBank/DDBJ whole genome shotgun (WGS) entry which is preliminary data.</text>
</comment>
<gene>
    <name evidence="1" type="ORF">RU92_GL000999</name>
</gene>
<dbReference type="EMBL" id="JXKC01000013">
    <property type="protein sequence ID" value="PCS16575.1"/>
    <property type="molecule type" value="Genomic_DNA"/>
</dbReference>
<name>A0A2A5SQK0_LACLC</name>